<name>A0A841EAS7_9ACTN</name>
<organism evidence="3 4">
    <name type="scientific">Streptomonospora salina</name>
    <dbReference type="NCBI Taxonomy" id="104205"/>
    <lineage>
        <taxon>Bacteria</taxon>
        <taxon>Bacillati</taxon>
        <taxon>Actinomycetota</taxon>
        <taxon>Actinomycetes</taxon>
        <taxon>Streptosporangiales</taxon>
        <taxon>Nocardiopsidaceae</taxon>
        <taxon>Streptomonospora</taxon>
    </lineage>
</organism>
<sequence length="124" mass="13214">MRSRDERGSTELVMALPVAFAMIMGVFQIGLWAHAQQRADAIAHQAVAAARTYDATAATGRRAGEQAITQLGGNLLRQPHVRVVRTPGQARATARADVLSIVPGWHPSVEAVARGPVERTEAPA</sequence>
<feature type="transmembrane region" description="Helical" evidence="1">
    <location>
        <begin position="12"/>
        <end position="33"/>
    </location>
</feature>
<dbReference type="InterPro" id="IPR012495">
    <property type="entry name" value="TadE-like_dom"/>
</dbReference>
<dbReference type="RefSeq" id="WP_312862479.1">
    <property type="nucleotide sequence ID" value="NZ_BAABKT010000014.1"/>
</dbReference>
<evidence type="ECO:0000256" key="1">
    <source>
        <dbReference type="SAM" id="Phobius"/>
    </source>
</evidence>
<dbReference type="Proteomes" id="UP000578077">
    <property type="component" value="Unassembled WGS sequence"/>
</dbReference>
<evidence type="ECO:0000313" key="3">
    <source>
        <dbReference type="EMBL" id="MBB5998439.1"/>
    </source>
</evidence>
<comment type="caution">
    <text evidence="3">The sequence shown here is derived from an EMBL/GenBank/DDBJ whole genome shotgun (WGS) entry which is preliminary data.</text>
</comment>
<dbReference type="Pfam" id="PF07811">
    <property type="entry name" value="TadE"/>
    <property type="match status" value="1"/>
</dbReference>
<keyword evidence="1" id="KW-0812">Transmembrane</keyword>
<accession>A0A841EAS7</accession>
<keyword evidence="4" id="KW-1185">Reference proteome</keyword>
<feature type="domain" description="TadE-like" evidence="2">
    <location>
        <begin position="10"/>
        <end position="47"/>
    </location>
</feature>
<protein>
    <submittedName>
        <fullName evidence="3">Flp pilus assembly protein TadG</fullName>
    </submittedName>
</protein>
<reference evidence="3 4" key="1">
    <citation type="submission" date="2020-08" db="EMBL/GenBank/DDBJ databases">
        <title>Sequencing the genomes of 1000 actinobacteria strains.</title>
        <authorList>
            <person name="Klenk H.-P."/>
        </authorList>
    </citation>
    <scope>NUCLEOTIDE SEQUENCE [LARGE SCALE GENOMIC DNA]</scope>
    <source>
        <strain evidence="3 4">DSM 44593</strain>
    </source>
</reference>
<dbReference type="AlphaFoldDB" id="A0A841EAS7"/>
<gene>
    <name evidence="3" type="ORF">HNR25_002190</name>
</gene>
<proteinExistence type="predicted"/>
<evidence type="ECO:0000259" key="2">
    <source>
        <dbReference type="Pfam" id="PF07811"/>
    </source>
</evidence>
<dbReference type="EMBL" id="JACHLY010000001">
    <property type="protein sequence ID" value="MBB5998439.1"/>
    <property type="molecule type" value="Genomic_DNA"/>
</dbReference>
<keyword evidence="1" id="KW-0472">Membrane</keyword>
<keyword evidence="1" id="KW-1133">Transmembrane helix</keyword>
<evidence type="ECO:0000313" key="4">
    <source>
        <dbReference type="Proteomes" id="UP000578077"/>
    </source>
</evidence>